<evidence type="ECO:0000313" key="3">
    <source>
        <dbReference type="Proteomes" id="UP000325576"/>
    </source>
</evidence>
<feature type="transmembrane region" description="Helical" evidence="1">
    <location>
        <begin position="173"/>
        <end position="192"/>
    </location>
</feature>
<sequence>MTTSKIRLWTAASLTLIPTLILVLARFAWGDRIPETVASHWSGSTPDGFSTTTTFFAIALVISLVAVVCACVVAARSSDNAPLFLAVTSISSATLATIWILSVALTIDAGSPEDARIGWWILAPIAAVLVGVLAYALPDQQRSGPESPLPTPTLDTPLTASERAVWVGQVRSVWPWIVTAGLVVLVIATAAYSDWWVAVILGVSTLAVTAFASVTVRVDRHGVGISSWGVRWKKIPISKVKSASVDAIRPAEWGGWGYRMTPRGTAVTLRSGEAIVVTLENGRLFAVTVDHPEDGVKLINSLVQAG</sequence>
<protein>
    <recommendedName>
        <fullName evidence="4">DUF1648 domain-containing protein</fullName>
    </recommendedName>
</protein>
<keyword evidence="1" id="KW-1133">Transmembrane helix</keyword>
<dbReference type="RefSeq" id="WP_042951807.1">
    <property type="nucleotide sequence ID" value="NZ_JBNQFS010000005.1"/>
</dbReference>
<dbReference type="Proteomes" id="UP000325576">
    <property type="component" value="Unassembled WGS sequence"/>
</dbReference>
<reference evidence="2 3" key="1">
    <citation type="journal article" date="2017" name="Poromechanics V (2013)">
        <title>Genomic Characterization of the Arsenic-Tolerant Actinobacterium, &lt;i&gt;Rhodococcus erythropolis&lt;/i&gt; S43.</title>
        <authorList>
            <person name="Retamal-Morales G."/>
            <person name="Mehnert M."/>
            <person name="Schwabe R."/>
            <person name="Tischler D."/>
            <person name="Schloemann M."/>
            <person name="Levican G.J."/>
        </authorList>
    </citation>
    <scope>NUCLEOTIDE SEQUENCE [LARGE SCALE GENOMIC DNA]</scope>
    <source>
        <strain evidence="2 3">S43</strain>
    </source>
</reference>
<evidence type="ECO:0000313" key="2">
    <source>
        <dbReference type="EMBL" id="KAB2583286.1"/>
    </source>
</evidence>
<organism evidence="2 3">
    <name type="scientific">Rhodococcus erythropolis</name>
    <name type="common">Arthrobacter picolinophilus</name>
    <dbReference type="NCBI Taxonomy" id="1833"/>
    <lineage>
        <taxon>Bacteria</taxon>
        <taxon>Bacillati</taxon>
        <taxon>Actinomycetota</taxon>
        <taxon>Actinomycetes</taxon>
        <taxon>Mycobacteriales</taxon>
        <taxon>Nocardiaceae</taxon>
        <taxon>Rhodococcus</taxon>
        <taxon>Rhodococcus erythropolis group</taxon>
    </lineage>
</organism>
<keyword evidence="1" id="KW-0812">Transmembrane</keyword>
<gene>
    <name evidence="2" type="ORF">BS297_21455</name>
</gene>
<keyword evidence="1" id="KW-0472">Membrane</keyword>
<dbReference type="AlphaFoldDB" id="A0A0C2VNV8"/>
<feature type="transmembrane region" description="Helical" evidence="1">
    <location>
        <begin position="198"/>
        <end position="218"/>
    </location>
</feature>
<feature type="transmembrane region" description="Helical" evidence="1">
    <location>
        <begin position="82"/>
        <end position="105"/>
    </location>
</feature>
<evidence type="ECO:0000256" key="1">
    <source>
        <dbReference type="SAM" id="Phobius"/>
    </source>
</evidence>
<feature type="transmembrane region" description="Helical" evidence="1">
    <location>
        <begin position="117"/>
        <end position="137"/>
    </location>
</feature>
<evidence type="ECO:0008006" key="4">
    <source>
        <dbReference type="Google" id="ProtNLM"/>
    </source>
</evidence>
<name>A0A0C2VNV8_RHOER</name>
<comment type="caution">
    <text evidence="2">The sequence shown here is derived from an EMBL/GenBank/DDBJ whole genome shotgun (WGS) entry which is preliminary data.</text>
</comment>
<feature type="transmembrane region" description="Helical" evidence="1">
    <location>
        <begin position="54"/>
        <end position="75"/>
    </location>
</feature>
<accession>A0A0C2VNV8</accession>
<proteinExistence type="predicted"/>
<dbReference type="EMBL" id="MRBO01000578">
    <property type="protein sequence ID" value="KAB2583286.1"/>
    <property type="molecule type" value="Genomic_DNA"/>
</dbReference>